<evidence type="ECO:0000313" key="2">
    <source>
        <dbReference type="EMBL" id="SFF45502.1"/>
    </source>
</evidence>
<gene>
    <name evidence="2" type="ORF">SAMN04488541_103617</name>
</gene>
<protein>
    <submittedName>
        <fullName evidence="2">Uncharacterized protein</fullName>
    </submittedName>
</protein>
<feature type="chain" id="PRO_5011538063" evidence="1">
    <location>
        <begin position="20"/>
        <end position="163"/>
    </location>
</feature>
<name>A0A1I2IST2_9BACT</name>
<reference evidence="2 3" key="1">
    <citation type="submission" date="2016-10" db="EMBL/GenBank/DDBJ databases">
        <authorList>
            <person name="de Groot N.N."/>
        </authorList>
    </citation>
    <scope>NUCLEOTIDE SEQUENCE [LARGE SCALE GENOMIC DNA]</scope>
    <source>
        <strain>GEY</strain>
        <strain evidence="3">DSM 9560</strain>
    </source>
</reference>
<feature type="signal peptide" evidence="1">
    <location>
        <begin position="1"/>
        <end position="19"/>
    </location>
</feature>
<dbReference type="EMBL" id="FONY01000036">
    <property type="protein sequence ID" value="SFF45502.1"/>
    <property type="molecule type" value="Genomic_DNA"/>
</dbReference>
<organism evidence="2 3">
    <name type="scientific">Thermoflexibacter ruber</name>
    <dbReference type="NCBI Taxonomy" id="1003"/>
    <lineage>
        <taxon>Bacteria</taxon>
        <taxon>Pseudomonadati</taxon>
        <taxon>Bacteroidota</taxon>
        <taxon>Cytophagia</taxon>
        <taxon>Cytophagales</taxon>
        <taxon>Thermoflexibacteraceae</taxon>
        <taxon>Thermoflexibacter</taxon>
    </lineage>
</organism>
<keyword evidence="3" id="KW-1185">Reference proteome</keyword>
<dbReference type="AlphaFoldDB" id="A0A1I2IST2"/>
<proteinExistence type="predicted"/>
<dbReference type="Proteomes" id="UP000199513">
    <property type="component" value="Unassembled WGS sequence"/>
</dbReference>
<dbReference type="RefSeq" id="WP_091548736.1">
    <property type="nucleotide sequence ID" value="NZ_FONY01000036.1"/>
</dbReference>
<accession>A0A1I2IST2</accession>
<keyword evidence="1" id="KW-0732">Signal</keyword>
<evidence type="ECO:0000313" key="3">
    <source>
        <dbReference type="Proteomes" id="UP000199513"/>
    </source>
</evidence>
<dbReference type="STRING" id="1003.SAMN04488541_103617"/>
<evidence type="ECO:0000256" key="1">
    <source>
        <dbReference type="SAM" id="SignalP"/>
    </source>
</evidence>
<sequence>MGKIPRLLLFVLFSNIVYAQNDVLFKEVHIIFYELGKIPCSKGIRYENGKYYYLRCEYGTEAQVKKAGRAKIDITTNLEVVNLIRKMNMSDLEWLCGVGEFHKKKHRCNSNTKKEFSITLKERNKNKTIRYEFPLVLNCEGKSPFQLVDKLNLIFSRLAKEFP</sequence>